<dbReference type="Gene3D" id="2.120.10.30">
    <property type="entry name" value="TolB, C-terminal domain"/>
    <property type="match status" value="1"/>
</dbReference>
<dbReference type="PROSITE" id="PS51007">
    <property type="entry name" value="CYTC"/>
    <property type="match status" value="1"/>
</dbReference>
<dbReference type="GO" id="GO:0020037">
    <property type="term" value="F:heme binding"/>
    <property type="evidence" value="ECO:0007669"/>
    <property type="project" value="InterPro"/>
</dbReference>
<dbReference type="GO" id="GO:0046872">
    <property type="term" value="F:metal ion binding"/>
    <property type="evidence" value="ECO:0007669"/>
    <property type="project" value="UniProtKB-KW"/>
</dbReference>
<dbReference type="AlphaFoldDB" id="A0A090VM70"/>
<reference evidence="7 8" key="1">
    <citation type="journal article" date="2014" name="Genome Announc.">
        <title>Draft Genome Sequences of Marine Flavobacterium Algibacter lectus Strains SS8 and NR4.</title>
        <authorList>
            <person name="Takatani N."/>
            <person name="Nakanishi M."/>
            <person name="Meirelles P."/>
            <person name="Mino S."/>
            <person name="Suda W."/>
            <person name="Oshima K."/>
            <person name="Hattori M."/>
            <person name="Ohkuma M."/>
            <person name="Hosokawa M."/>
            <person name="Miyashita K."/>
            <person name="Thompson F.L."/>
            <person name="Niwa A."/>
            <person name="Sawabe T."/>
            <person name="Sawabe T."/>
        </authorList>
    </citation>
    <scope>NUCLEOTIDE SEQUENCE [LARGE SCALE GENOMIC DNA]</scope>
    <source>
        <strain evidence="7 8">JCM 19300</strain>
    </source>
</reference>
<dbReference type="InterPro" id="IPR011989">
    <property type="entry name" value="ARM-like"/>
</dbReference>
<dbReference type="InterPro" id="IPR011042">
    <property type="entry name" value="6-blade_b-propeller_TolB-like"/>
</dbReference>
<accession>A0A090VM70</accession>
<dbReference type="EMBL" id="BBNQ01000018">
    <property type="protein sequence ID" value="GAL64394.1"/>
    <property type="molecule type" value="Genomic_DNA"/>
</dbReference>
<dbReference type="PANTHER" id="PTHR33546:SF1">
    <property type="entry name" value="LARGE, MULTIFUNCTIONAL SECRETED PROTEIN"/>
    <property type="match status" value="1"/>
</dbReference>
<dbReference type="PROSITE" id="PS51257">
    <property type="entry name" value="PROKAR_LIPOPROTEIN"/>
    <property type="match status" value="1"/>
</dbReference>
<evidence type="ECO:0000256" key="4">
    <source>
        <dbReference type="PROSITE-ProRule" id="PRU00433"/>
    </source>
</evidence>
<keyword evidence="1 4" id="KW-0349">Heme</keyword>
<dbReference type="OrthoDB" id="9808161at2"/>
<feature type="transmembrane region" description="Helical" evidence="5">
    <location>
        <begin position="12"/>
        <end position="30"/>
    </location>
</feature>
<dbReference type="Proteomes" id="UP000029644">
    <property type="component" value="Unassembled WGS sequence"/>
</dbReference>
<evidence type="ECO:0000256" key="5">
    <source>
        <dbReference type="SAM" id="Phobius"/>
    </source>
</evidence>
<sequence length="758" mass="84544">MAFQTRSFITQIASSKTLVLNLILLIFIIGCKKVSYEEPEISLDSYQIEDGFHLEVAVSEPFIEAPVAMDYDNQGRMWVVEMKGYMRNLKGIGDEMPNGVISIMEDLDHDGVADHSKIFLDSLVLPRAISHVYGGLLYAEPPNLWFVDIEDDKPLNRVLVDSAYAYGGNVEHQPNGLMMHLDNWIYNAKSKYRYQRKNGKWKKEQTAFRGQWGITKDNFGRLYYNTNSVQLMGDYVLPNVTDKNPYFKGGAALNKRLTVDQRVYPLHPTSVNRGYVNGVLDKDSLLVNVTSACGPLIYTGNNFGAQYRENAFVCAPEANVVKRNILTFEDEIVSATQAIAETEFLASTDEGFRPVNLNNGPDGNMYIVDMHRGILQDKVFLTAYLKNQYAKKALDTIVGMGRILRVVKNENSPKDIINVEKLSTSELVGLLGSKNGWLRDRAQQLLVFKGDNKAVSLLEHVALDTQNAIAQIHALHTLNGLGQLDFKTLEVLLSSESETEVLNHTLVLLENYASESNLVSVLPLIAGLVKRDNAELDLYILSTLGGWAQVSTGQVFPILFELSNRYAENIIYQQSLISSLRGVEEAYKIFLDEEKSMVSENVLSVVLDKTILNKQSNKTKNTEVKPAMSNTFGYKIFRNFCATCHGFNGEGVDGLAPPLENSEYVRGSTKRLALVLLHGLAGPVHVNGTLYELNGTMPGLANNPAFTDRDIKNIISYLHSTFSEGSKGIDVEQIKALRDVKPKSGGVYSEKELLDLEY</sequence>
<proteinExistence type="predicted"/>
<keyword evidence="5" id="KW-0472">Membrane</keyword>
<evidence type="ECO:0000259" key="6">
    <source>
        <dbReference type="PROSITE" id="PS51007"/>
    </source>
</evidence>
<keyword evidence="2 4" id="KW-0479">Metal-binding</keyword>
<dbReference type="SUPFAM" id="SSF46626">
    <property type="entry name" value="Cytochrome c"/>
    <property type="match status" value="1"/>
</dbReference>
<evidence type="ECO:0000256" key="3">
    <source>
        <dbReference type="ARBA" id="ARBA00023004"/>
    </source>
</evidence>
<feature type="domain" description="Cytochrome c" evidence="6">
    <location>
        <begin position="628"/>
        <end position="722"/>
    </location>
</feature>
<evidence type="ECO:0000256" key="1">
    <source>
        <dbReference type="ARBA" id="ARBA00022617"/>
    </source>
</evidence>
<evidence type="ECO:0000313" key="7">
    <source>
        <dbReference type="EMBL" id="GAL64394.1"/>
    </source>
</evidence>
<keyword evidence="5" id="KW-0812">Transmembrane</keyword>
<name>A0A090VM70_9FLAO</name>
<keyword evidence="3 4" id="KW-0408">Iron</keyword>
<evidence type="ECO:0000313" key="8">
    <source>
        <dbReference type="Proteomes" id="UP000029644"/>
    </source>
</evidence>
<organism evidence="7 8">
    <name type="scientific">Algibacter lectus</name>
    <dbReference type="NCBI Taxonomy" id="221126"/>
    <lineage>
        <taxon>Bacteria</taxon>
        <taxon>Pseudomonadati</taxon>
        <taxon>Bacteroidota</taxon>
        <taxon>Flavobacteriia</taxon>
        <taxon>Flavobacteriales</taxon>
        <taxon>Flavobacteriaceae</taxon>
        <taxon>Algibacter</taxon>
    </lineage>
</organism>
<protein>
    <recommendedName>
        <fullName evidence="6">Cytochrome c domain-containing protein</fullName>
    </recommendedName>
</protein>
<comment type="caution">
    <text evidence="7">The sequence shown here is derived from an EMBL/GenBank/DDBJ whole genome shotgun (WGS) entry which is preliminary data.</text>
</comment>
<dbReference type="RefSeq" id="WP_042506214.1">
    <property type="nucleotide sequence ID" value="NZ_BBNQ01000018.1"/>
</dbReference>
<dbReference type="Pfam" id="PF00034">
    <property type="entry name" value="Cytochrom_C"/>
    <property type="match status" value="1"/>
</dbReference>
<dbReference type="Pfam" id="PF23500">
    <property type="entry name" value="DUF7133"/>
    <property type="match status" value="1"/>
</dbReference>
<dbReference type="PANTHER" id="PTHR33546">
    <property type="entry name" value="LARGE, MULTIFUNCTIONAL SECRETED PROTEIN-RELATED"/>
    <property type="match status" value="1"/>
</dbReference>
<evidence type="ECO:0000256" key="2">
    <source>
        <dbReference type="ARBA" id="ARBA00022723"/>
    </source>
</evidence>
<dbReference type="InterPro" id="IPR009056">
    <property type="entry name" value="Cyt_c-like_dom"/>
</dbReference>
<dbReference type="GO" id="GO:0009055">
    <property type="term" value="F:electron transfer activity"/>
    <property type="evidence" value="ECO:0007669"/>
    <property type="project" value="InterPro"/>
</dbReference>
<dbReference type="Gene3D" id="1.10.760.10">
    <property type="entry name" value="Cytochrome c-like domain"/>
    <property type="match status" value="1"/>
</dbReference>
<dbReference type="InterPro" id="IPR055557">
    <property type="entry name" value="DUF7133"/>
</dbReference>
<gene>
    <name evidence="7" type="ORF">JCM19300_531</name>
</gene>
<dbReference type="Gene3D" id="1.25.10.10">
    <property type="entry name" value="Leucine-rich Repeat Variant"/>
    <property type="match status" value="1"/>
</dbReference>
<keyword evidence="5" id="KW-1133">Transmembrane helix</keyword>
<dbReference type="InterPro" id="IPR036909">
    <property type="entry name" value="Cyt_c-like_dom_sf"/>
</dbReference>